<keyword evidence="2" id="KW-0808">Transferase</keyword>
<evidence type="ECO:0000256" key="4">
    <source>
        <dbReference type="ARBA" id="ARBA00022777"/>
    </source>
</evidence>
<reference evidence="7 8" key="1">
    <citation type="submission" date="2018-03" db="EMBL/GenBank/DDBJ databases">
        <title>Genomic Encyclopedia of Archaeal and Bacterial Type Strains, Phase II (KMG-II): from individual species to whole genera.</title>
        <authorList>
            <person name="Goeker M."/>
        </authorList>
    </citation>
    <scope>NUCLEOTIDE SEQUENCE [LARGE SCALE GENOMIC DNA]</scope>
    <source>
        <strain evidence="7 8">DSM 45416</strain>
    </source>
</reference>
<dbReference type="EMBL" id="PVTG01000007">
    <property type="protein sequence ID" value="PRY49040.1"/>
    <property type="molecule type" value="Genomic_DNA"/>
</dbReference>
<keyword evidence="8" id="KW-1185">Reference proteome</keyword>
<sequence>MTPGLLAIGETMAALSSPQVGPLRRARSLDLRIAGAESTVAIGAARLGVRAAWIGRVGDDEFGALIRETLAGQGVDVSGVVVDPDAPTGLMFKERRASGTTRVSYRRADGAGARLAPSDIDVGAVRAAAAVHVSGITPALSTSAREAVRLAVGEARAAGTLVSLDLNHRSSLWQGRDSAAEYRWLVERADIVFATEAEAQLLVPGRTPVELARALSEMGPASVLLKCGADGATAVVDGVVLDAPVFRVRETDPVGAGDSFAAGWLADTLAGAEPAQRLRTAAAAGAFAVTVDGDWEGLPSRAELYLLEGHDIHR</sequence>
<dbReference type="InterPro" id="IPR011611">
    <property type="entry name" value="PfkB_dom"/>
</dbReference>
<evidence type="ECO:0000313" key="7">
    <source>
        <dbReference type="EMBL" id="PRY49040.1"/>
    </source>
</evidence>
<dbReference type="Gene3D" id="3.40.1190.20">
    <property type="match status" value="1"/>
</dbReference>
<proteinExistence type="inferred from homology"/>
<evidence type="ECO:0000256" key="2">
    <source>
        <dbReference type="ARBA" id="ARBA00022679"/>
    </source>
</evidence>
<dbReference type="InterPro" id="IPR050306">
    <property type="entry name" value="PfkB_Carbo_kinase"/>
</dbReference>
<feature type="domain" description="Carbohydrate kinase PfkB" evidence="6">
    <location>
        <begin position="5"/>
        <end position="299"/>
    </location>
</feature>
<dbReference type="PANTHER" id="PTHR43085">
    <property type="entry name" value="HEXOKINASE FAMILY MEMBER"/>
    <property type="match status" value="1"/>
</dbReference>
<evidence type="ECO:0000256" key="1">
    <source>
        <dbReference type="ARBA" id="ARBA00010688"/>
    </source>
</evidence>
<keyword evidence="4 7" id="KW-0418">Kinase</keyword>
<evidence type="ECO:0000256" key="5">
    <source>
        <dbReference type="ARBA" id="ARBA00022840"/>
    </source>
</evidence>
<evidence type="ECO:0000313" key="8">
    <source>
        <dbReference type="Proteomes" id="UP000239210"/>
    </source>
</evidence>
<dbReference type="GO" id="GO:0016301">
    <property type="term" value="F:kinase activity"/>
    <property type="evidence" value="ECO:0007669"/>
    <property type="project" value="UniProtKB-KW"/>
</dbReference>
<evidence type="ECO:0000259" key="6">
    <source>
        <dbReference type="Pfam" id="PF00294"/>
    </source>
</evidence>
<dbReference type="OrthoDB" id="9808601at2"/>
<comment type="similarity">
    <text evidence="1">Belongs to the carbohydrate kinase PfkB family.</text>
</comment>
<comment type="caution">
    <text evidence="7">The sequence shown here is derived from an EMBL/GenBank/DDBJ whole genome shotgun (WGS) entry which is preliminary data.</text>
</comment>
<dbReference type="SUPFAM" id="SSF53613">
    <property type="entry name" value="Ribokinase-like"/>
    <property type="match status" value="1"/>
</dbReference>
<protein>
    <submittedName>
        <fullName evidence="7">2-dehydro-3-deoxygluconokinase</fullName>
    </submittedName>
</protein>
<accession>A0A2T0TTR5</accession>
<organism evidence="7 8">
    <name type="scientific">Geodermatophilus tzadiensis</name>
    <dbReference type="NCBI Taxonomy" id="1137988"/>
    <lineage>
        <taxon>Bacteria</taxon>
        <taxon>Bacillati</taxon>
        <taxon>Actinomycetota</taxon>
        <taxon>Actinomycetes</taxon>
        <taxon>Geodermatophilales</taxon>
        <taxon>Geodermatophilaceae</taxon>
        <taxon>Geodermatophilus</taxon>
    </lineage>
</organism>
<dbReference type="AlphaFoldDB" id="A0A2T0TTR5"/>
<dbReference type="InterPro" id="IPR029056">
    <property type="entry name" value="Ribokinase-like"/>
</dbReference>
<dbReference type="GO" id="GO:0005524">
    <property type="term" value="F:ATP binding"/>
    <property type="evidence" value="ECO:0007669"/>
    <property type="project" value="UniProtKB-KW"/>
</dbReference>
<name>A0A2T0TTR5_9ACTN</name>
<dbReference type="CDD" id="cd01166">
    <property type="entry name" value="KdgK"/>
    <property type="match status" value="1"/>
</dbReference>
<dbReference type="PANTHER" id="PTHR43085:SF1">
    <property type="entry name" value="PSEUDOURIDINE KINASE-RELATED"/>
    <property type="match status" value="1"/>
</dbReference>
<dbReference type="RefSeq" id="WP_106277447.1">
    <property type="nucleotide sequence ID" value="NZ_PVTG01000007.1"/>
</dbReference>
<keyword evidence="3" id="KW-0547">Nucleotide-binding</keyword>
<evidence type="ECO:0000256" key="3">
    <source>
        <dbReference type="ARBA" id="ARBA00022741"/>
    </source>
</evidence>
<gene>
    <name evidence="7" type="ORF">LY71_107122</name>
</gene>
<dbReference type="Proteomes" id="UP000239210">
    <property type="component" value="Unassembled WGS sequence"/>
</dbReference>
<dbReference type="Pfam" id="PF00294">
    <property type="entry name" value="PfkB"/>
    <property type="match status" value="1"/>
</dbReference>
<keyword evidence="5" id="KW-0067">ATP-binding</keyword>